<keyword evidence="6" id="KW-0969">Cilium</keyword>
<dbReference type="InterPro" id="IPR008622">
    <property type="entry name" value="FliT"/>
</dbReference>
<evidence type="ECO:0000313" key="6">
    <source>
        <dbReference type="EMBL" id="OBX35423.1"/>
    </source>
</evidence>
<dbReference type="Proteomes" id="UP000092504">
    <property type="component" value="Unassembled WGS sequence"/>
</dbReference>
<evidence type="ECO:0000256" key="1">
    <source>
        <dbReference type="ARBA" id="ARBA00004514"/>
    </source>
</evidence>
<evidence type="ECO:0000256" key="3">
    <source>
        <dbReference type="ARBA" id="ARBA00022795"/>
    </source>
</evidence>
<evidence type="ECO:0000313" key="7">
    <source>
        <dbReference type="Proteomes" id="UP000092504"/>
    </source>
</evidence>
<comment type="caution">
    <text evidence="6">The sequence shown here is derived from an EMBL/GenBank/DDBJ whole genome shotgun (WGS) entry which is preliminary data.</text>
</comment>
<dbReference type="Gene3D" id="1.20.58.380">
    <property type="entry name" value="Flagellar protein flit"/>
    <property type="match status" value="1"/>
</dbReference>
<gene>
    <name evidence="6" type="primary">fliT</name>
    <name evidence="6" type="ORF">A8U91_04496</name>
</gene>
<keyword evidence="6" id="KW-0282">Flagellum</keyword>
<name>A0A1B8NZN9_HALEL</name>
<keyword evidence="4" id="KW-0143">Chaperone</keyword>
<dbReference type="GO" id="GO:0044781">
    <property type="term" value="P:bacterial-type flagellum organization"/>
    <property type="evidence" value="ECO:0007669"/>
    <property type="project" value="UniProtKB-KW"/>
</dbReference>
<organism evidence="6 7">
    <name type="scientific">Halomonas elongata</name>
    <dbReference type="NCBI Taxonomy" id="2746"/>
    <lineage>
        <taxon>Bacteria</taxon>
        <taxon>Pseudomonadati</taxon>
        <taxon>Pseudomonadota</taxon>
        <taxon>Gammaproteobacteria</taxon>
        <taxon>Oceanospirillales</taxon>
        <taxon>Halomonadaceae</taxon>
        <taxon>Halomonas</taxon>
    </lineage>
</organism>
<protein>
    <recommendedName>
        <fullName evidence="5">Flagellar protein FliT</fullName>
    </recommendedName>
</protein>
<reference evidence="6 7" key="1">
    <citation type="submission" date="2016-06" db="EMBL/GenBank/DDBJ databases">
        <title>Genome sequence of halotolerant plant growth promoting strain of Halomonas elongata HEK1 isolated from salterns of Rann of Kutch, Gujarat, India.</title>
        <authorList>
            <person name="Gaba S."/>
            <person name="Singh R.N."/>
            <person name="Abrol S."/>
            <person name="Kaushik R."/>
            <person name="Saxena A.K."/>
        </authorList>
    </citation>
    <scope>NUCLEOTIDE SEQUENCE [LARGE SCALE GENOMIC DNA]</scope>
    <source>
        <strain evidence="6 7">HEK1</strain>
    </source>
</reference>
<proteinExistence type="predicted"/>
<comment type="subcellular location">
    <subcellularLocation>
        <location evidence="1">Cytoplasm</location>
        <location evidence="1">Cytosol</location>
    </subcellularLocation>
</comment>
<dbReference type="EMBL" id="MAJD01000002">
    <property type="protein sequence ID" value="OBX35423.1"/>
    <property type="molecule type" value="Genomic_DNA"/>
</dbReference>
<keyword evidence="2" id="KW-0963">Cytoplasm</keyword>
<dbReference type="AlphaFoldDB" id="A0A1B8NZN9"/>
<accession>A0A1B8NZN9</accession>
<evidence type="ECO:0000256" key="5">
    <source>
        <dbReference type="ARBA" id="ARBA00093797"/>
    </source>
</evidence>
<dbReference type="Pfam" id="PF05400">
    <property type="entry name" value="FliT"/>
    <property type="match status" value="1"/>
</dbReference>
<keyword evidence="6" id="KW-0966">Cell projection</keyword>
<evidence type="ECO:0000256" key="4">
    <source>
        <dbReference type="ARBA" id="ARBA00023186"/>
    </source>
</evidence>
<dbReference type="PATRIC" id="fig|2746.7.peg.4632"/>
<sequence length="132" mass="14644">MGQFLGDTSALGEAVLDGYTRLLVRSEHMLEAALAADWETLVAQEADYVQQVERLSTLDAEASLDREARQRKAELLEDILENDLEIRRHLIQRRDELGELIGVSQRQRDLQRAYGAGTSVIDAGSRFGAGSS</sequence>
<keyword evidence="3" id="KW-1005">Bacterial flagellum biogenesis</keyword>
<evidence type="ECO:0000256" key="2">
    <source>
        <dbReference type="ARBA" id="ARBA00022490"/>
    </source>
</evidence>